<sequence length="196" mass="23269">MRRKVMAYNDDKKKLFYDFFQTFKENYFPCFPEPFKSKIPVSARYTLMCLYSYMNHQGEAFPSMRTLSKITGYTLKTVHASIDILEQKGIISIKKHHRYNCYLIKDFSPSLLAFIWIPKDIFDYYISPLAKITLCSLVWLKPAGDEIIIKTTKELAEFMNLSSKTVRKALEELYYKDYISFYSAGRIKFPKLLWKF</sequence>
<dbReference type="Pfam" id="PF13730">
    <property type="entry name" value="HTH_36"/>
    <property type="match status" value="1"/>
</dbReference>
<evidence type="ECO:0000313" key="1">
    <source>
        <dbReference type="EMBL" id="SNR73606.1"/>
    </source>
</evidence>
<dbReference type="EMBL" id="FZOB01000004">
    <property type="protein sequence ID" value="SNR73606.1"/>
    <property type="molecule type" value="Genomic_DNA"/>
</dbReference>
<accession>A0A238YQP4</accession>
<dbReference type="Gene3D" id="1.10.10.10">
    <property type="entry name" value="Winged helix-like DNA-binding domain superfamily/Winged helix DNA-binding domain"/>
    <property type="match status" value="1"/>
</dbReference>
<name>A0A238YQP4_9BACT</name>
<dbReference type="InterPro" id="IPR036388">
    <property type="entry name" value="WH-like_DNA-bd_sf"/>
</dbReference>
<gene>
    <name evidence="1" type="ORF">SAMN06265340_104127</name>
</gene>
<keyword evidence="2" id="KW-1185">Reference proteome</keyword>
<dbReference type="RefSeq" id="WP_089322873.1">
    <property type="nucleotide sequence ID" value="NZ_FZOB01000004.1"/>
</dbReference>
<proteinExistence type="predicted"/>
<dbReference type="InterPro" id="IPR036390">
    <property type="entry name" value="WH_DNA-bd_sf"/>
</dbReference>
<evidence type="ECO:0000313" key="2">
    <source>
        <dbReference type="Proteomes" id="UP000198405"/>
    </source>
</evidence>
<dbReference type="AlphaFoldDB" id="A0A238YQP4"/>
<organism evidence="1 2">
    <name type="scientific">Desulfurobacterium atlanticum</name>
    <dbReference type="NCBI Taxonomy" id="240169"/>
    <lineage>
        <taxon>Bacteria</taxon>
        <taxon>Pseudomonadati</taxon>
        <taxon>Aquificota</taxon>
        <taxon>Aquificia</taxon>
        <taxon>Desulfurobacteriales</taxon>
        <taxon>Desulfurobacteriaceae</taxon>
        <taxon>Desulfurobacterium</taxon>
    </lineage>
</organism>
<reference evidence="2" key="1">
    <citation type="submission" date="2017-06" db="EMBL/GenBank/DDBJ databases">
        <authorList>
            <person name="Varghese N."/>
            <person name="Submissions S."/>
        </authorList>
    </citation>
    <scope>NUCLEOTIDE SEQUENCE [LARGE SCALE GENOMIC DNA]</scope>
    <source>
        <strain evidence="2">DSM 15668</strain>
    </source>
</reference>
<protein>
    <submittedName>
        <fullName evidence="1">Helix-turn-helix domain-containing protein</fullName>
    </submittedName>
</protein>
<dbReference type="Proteomes" id="UP000198405">
    <property type="component" value="Unassembled WGS sequence"/>
</dbReference>
<dbReference type="OrthoDB" id="2080971at2"/>
<dbReference type="SUPFAM" id="SSF46785">
    <property type="entry name" value="Winged helix' DNA-binding domain"/>
    <property type="match status" value="1"/>
</dbReference>